<evidence type="ECO:0000313" key="4">
    <source>
        <dbReference type="Proteomes" id="UP001295740"/>
    </source>
</evidence>
<gene>
    <name evidence="3" type="ORF">KHLLAP_LOCUS724</name>
</gene>
<comment type="caution">
    <text evidence="3">The sequence shown here is derived from an EMBL/GenBank/DDBJ whole genome shotgun (WGS) entry which is preliminary data.</text>
</comment>
<organism evidence="3 4">
    <name type="scientific">Anthostomella pinea</name>
    <dbReference type="NCBI Taxonomy" id="933095"/>
    <lineage>
        <taxon>Eukaryota</taxon>
        <taxon>Fungi</taxon>
        <taxon>Dikarya</taxon>
        <taxon>Ascomycota</taxon>
        <taxon>Pezizomycotina</taxon>
        <taxon>Sordariomycetes</taxon>
        <taxon>Xylariomycetidae</taxon>
        <taxon>Xylariales</taxon>
        <taxon>Xylariaceae</taxon>
        <taxon>Anthostomella</taxon>
    </lineage>
</organism>
<feature type="signal peptide" evidence="2">
    <location>
        <begin position="1"/>
        <end position="20"/>
    </location>
</feature>
<proteinExistence type="predicted"/>
<feature type="chain" id="PRO_5042479208" evidence="2">
    <location>
        <begin position="21"/>
        <end position="149"/>
    </location>
</feature>
<keyword evidence="2" id="KW-0732">Signal</keyword>
<dbReference type="AlphaFoldDB" id="A0AAI8V8F5"/>
<accession>A0AAI8V8F5</accession>
<name>A0AAI8V8F5_9PEZI</name>
<protein>
    <submittedName>
        <fullName evidence="3">Uu.00g031090.m01.CDS01</fullName>
    </submittedName>
</protein>
<sequence>MKASLIATLMAAFAVQSTLANFSLSANTVKDAVEILGGKGKADCWYGASPDGRLYLLDADSEVVESVELTHHAQKEWDEKTSGHGSARRRRDPGVESAASHPRQLFKAKRAACVNDECAGNGDCDDDVCNGCGKTFANEEGKTFCFNKY</sequence>
<feature type="compositionally biased region" description="Basic and acidic residues" evidence="1">
    <location>
        <begin position="71"/>
        <end position="82"/>
    </location>
</feature>
<dbReference type="EMBL" id="CAUWAG010000003">
    <property type="protein sequence ID" value="CAJ2500256.1"/>
    <property type="molecule type" value="Genomic_DNA"/>
</dbReference>
<dbReference type="Proteomes" id="UP001295740">
    <property type="component" value="Unassembled WGS sequence"/>
</dbReference>
<reference evidence="3" key="1">
    <citation type="submission" date="2023-10" db="EMBL/GenBank/DDBJ databases">
        <authorList>
            <person name="Hackl T."/>
        </authorList>
    </citation>
    <scope>NUCLEOTIDE SEQUENCE</scope>
</reference>
<evidence type="ECO:0000256" key="2">
    <source>
        <dbReference type="SAM" id="SignalP"/>
    </source>
</evidence>
<evidence type="ECO:0000313" key="3">
    <source>
        <dbReference type="EMBL" id="CAJ2500256.1"/>
    </source>
</evidence>
<feature type="region of interest" description="Disordered" evidence="1">
    <location>
        <begin position="71"/>
        <end position="103"/>
    </location>
</feature>
<keyword evidence="4" id="KW-1185">Reference proteome</keyword>
<evidence type="ECO:0000256" key="1">
    <source>
        <dbReference type="SAM" id="MobiDB-lite"/>
    </source>
</evidence>